<accession>A0A819AP64</accession>
<keyword evidence="1" id="KW-0732">Signal</keyword>
<dbReference type="EMBL" id="CAJNOL010004805">
    <property type="protein sequence ID" value="CAF1595063.1"/>
    <property type="molecule type" value="Genomic_DNA"/>
</dbReference>
<proteinExistence type="predicted"/>
<dbReference type="Proteomes" id="UP000663870">
    <property type="component" value="Unassembled WGS sequence"/>
</dbReference>
<evidence type="ECO:0000313" key="6">
    <source>
        <dbReference type="Proteomes" id="UP000663874"/>
    </source>
</evidence>
<gene>
    <name evidence="4" type="ORF">FNK824_LOCUS14015</name>
    <name evidence="3" type="ORF">JXQ802_LOCUS47639</name>
    <name evidence="2" type="ORF">PYM288_LOCUS31729</name>
</gene>
<sequence length="426" mass="47887">MLFLSFALLCLTQSLLAVDLSIYKSFTEVRLAHSGIGDYAYEFANAEYDSIIDGSISWEGTPFARQEVYNTIESLQDAKVTVRRSTVCKCETIEAKIIDPNSMLLQNLNTGAHFYADKDSIEYTSTRPNNGGKALILQFNNEKTQYTGTLSYLMTGITWKPSYDLLLTGNNECQLRSYANIKNDQQREYIVDNTNLLGGDVQLATTSNVESLHGFDASRASVNMKPIQMIGEQQGVYSYSLKDKYTLRPLSSVRLPFIDIVAKYRFYYKALTNIVSGNYQGVFQRMYDLTPDHFMPAGIITIHENQVLVGQSNLPDVPKNYTQTIGVGQDNDIRYLVKGNLTSKTDANATIQLETYEFDVQVMNLKDKNVEVELVIQGGVQMILDNTTCKSAKVNGNQLNLPSHLEKGESRMCKINITVRLTQMNQ</sequence>
<dbReference type="Proteomes" id="UP000663874">
    <property type="component" value="Unassembled WGS sequence"/>
</dbReference>
<evidence type="ECO:0000313" key="5">
    <source>
        <dbReference type="Proteomes" id="UP000663870"/>
    </source>
</evidence>
<evidence type="ECO:0000313" key="2">
    <source>
        <dbReference type="EMBL" id="CAF1337579.1"/>
    </source>
</evidence>
<dbReference type="EMBL" id="CAJOBE010001893">
    <property type="protein sequence ID" value="CAF3783086.1"/>
    <property type="molecule type" value="Genomic_DNA"/>
</dbReference>
<evidence type="ECO:0000256" key="1">
    <source>
        <dbReference type="SAM" id="SignalP"/>
    </source>
</evidence>
<dbReference type="EMBL" id="CAJNOH010003472">
    <property type="protein sequence ID" value="CAF1337579.1"/>
    <property type="molecule type" value="Genomic_DNA"/>
</dbReference>
<organism evidence="4 6">
    <name type="scientific">Rotaria sordida</name>
    <dbReference type="NCBI Taxonomy" id="392033"/>
    <lineage>
        <taxon>Eukaryota</taxon>
        <taxon>Metazoa</taxon>
        <taxon>Spiralia</taxon>
        <taxon>Gnathifera</taxon>
        <taxon>Rotifera</taxon>
        <taxon>Eurotatoria</taxon>
        <taxon>Bdelloidea</taxon>
        <taxon>Philodinida</taxon>
        <taxon>Philodinidae</taxon>
        <taxon>Rotaria</taxon>
    </lineage>
</organism>
<feature type="signal peptide" evidence="1">
    <location>
        <begin position="1"/>
        <end position="17"/>
    </location>
</feature>
<evidence type="ECO:0000313" key="3">
    <source>
        <dbReference type="EMBL" id="CAF1595063.1"/>
    </source>
</evidence>
<dbReference type="PANTHER" id="PTHR38075:SF1">
    <property type="entry name" value="DUF4139 DOMAIN-CONTAINING PROTEIN"/>
    <property type="match status" value="1"/>
</dbReference>
<protein>
    <submittedName>
        <fullName evidence="4">Uncharacterized protein</fullName>
    </submittedName>
</protein>
<dbReference type="Proteomes" id="UP000663854">
    <property type="component" value="Unassembled WGS sequence"/>
</dbReference>
<comment type="caution">
    <text evidence="4">The sequence shown here is derived from an EMBL/GenBank/DDBJ whole genome shotgun (WGS) entry which is preliminary data.</text>
</comment>
<reference evidence="4" key="1">
    <citation type="submission" date="2021-02" db="EMBL/GenBank/DDBJ databases">
        <authorList>
            <person name="Nowell W R."/>
        </authorList>
    </citation>
    <scope>NUCLEOTIDE SEQUENCE</scope>
</reference>
<dbReference type="AlphaFoldDB" id="A0A819AP64"/>
<keyword evidence="5" id="KW-1185">Reference proteome</keyword>
<evidence type="ECO:0000313" key="4">
    <source>
        <dbReference type="EMBL" id="CAF3783086.1"/>
    </source>
</evidence>
<feature type="chain" id="PRO_5036234715" evidence="1">
    <location>
        <begin position="18"/>
        <end position="426"/>
    </location>
</feature>
<name>A0A819AP64_9BILA</name>
<dbReference type="PANTHER" id="PTHR38075">
    <property type="entry name" value="DUF4139 DOMAIN-CONTAINING PROTEIN"/>
    <property type="match status" value="1"/>
</dbReference>